<keyword evidence="5 11" id="KW-0472">Membrane</keyword>
<dbReference type="GO" id="GO:0006897">
    <property type="term" value="P:endocytosis"/>
    <property type="evidence" value="ECO:0007669"/>
    <property type="project" value="UniProtKB-ARBA"/>
</dbReference>
<dbReference type="Pfam" id="PF01391">
    <property type="entry name" value="Collagen"/>
    <property type="match status" value="2"/>
</dbReference>
<evidence type="ECO:0000256" key="10">
    <source>
        <dbReference type="SAM" id="MobiDB-lite"/>
    </source>
</evidence>
<evidence type="ECO:0000256" key="11">
    <source>
        <dbReference type="SAM" id="Phobius"/>
    </source>
</evidence>
<feature type="compositionally biased region" description="Low complexity" evidence="10">
    <location>
        <begin position="217"/>
        <end position="236"/>
    </location>
</feature>
<feature type="transmembrane region" description="Helical" evidence="11">
    <location>
        <begin position="47"/>
        <end position="72"/>
    </location>
</feature>
<dbReference type="PROSITE" id="PS50287">
    <property type="entry name" value="SRCR_2"/>
    <property type="match status" value="1"/>
</dbReference>
<dbReference type="SMART" id="SM00202">
    <property type="entry name" value="SR"/>
    <property type="match status" value="1"/>
</dbReference>
<dbReference type="InterPro" id="IPR001190">
    <property type="entry name" value="SRCR"/>
</dbReference>
<dbReference type="PANTHER" id="PTHR48071">
    <property type="entry name" value="SRCR DOMAIN-CONTAINING PROTEIN"/>
    <property type="match status" value="1"/>
</dbReference>
<keyword evidence="4 11" id="KW-1133">Transmembrane helix</keyword>
<comment type="caution">
    <text evidence="13">The sequence shown here is derived from an EMBL/GenBank/DDBJ whole genome shotgun (WGS) entry which is preliminary data.</text>
</comment>
<feature type="domain" description="SRCR" evidence="12">
    <location>
        <begin position="311"/>
        <end position="406"/>
    </location>
</feature>
<feature type="compositionally biased region" description="Basic and acidic residues" evidence="10">
    <location>
        <begin position="155"/>
        <end position="178"/>
    </location>
</feature>
<keyword evidence="2 11" id="KW-0812">Transmembrane</keyword>
<evidence type="ECO:0000256" key="6">
    <source>
        <dbReference type="ARBA" id="ARBA00023157"/>
    </source>
</evidence>
<evidence type="ECO:0000256" key="3">
    <source>
        <dbReference type="ARBA" id="ARBA00022968"/>
    </source>
</evidence>
<keyword evidence="6 9" id="KW-1015">Disulfide bond</keyword>
<comment type="subcellular location">
    <subcellularLocation>
        <location evidence="1">Membrane</location>
        <topology evidence="1">Single-pass type II membrane protein</topology>
    </subcellularLocation>
</comment>
<dbReference type="InterPro" id="IPR008160">
    <property type="entry name" value="Collagen"/>
</dbReference>
<dbReference type="Pfam" id="PF00530">
    <property type="entry name" value="SRCR"/>
    <property type="match status" value="1"/>
</dbReference>
<comment type="caution">
    <text evidence="9">Lacks conserved residue(s) required for the propagation of feature annotation.</text>
</comment>
<gene>
    <name evidence="13" type="ORF">LTLLF_201340</name>
</gene>
<evidence type="ECO:0000256" key="4">
    <source>
        <dbReference type="ARBA" id="ARBA00022989"/>
    </source>
</evidence>
<evidence type="ECO:0000256" key="1">
    <source>
        <dbReference type="ARBA" id="ARBA00004606"/>
    </source>
</evidence>
<evidence type="ECO:0000313" key="13">
    <source>
        <dbReference type="EMBL" id="KAH0500446.1"/>
    </source>
</evidence>
<name>A0A8J6FWT7_MICOH</name>
<feature type="disulfide bond" evidence="9">
    <location>
        <begin position="375"/>
        <end position="385"/>
    </location>
</feature>
<dbReference type="EMBL" id="JAATJU010027499">
    <property type="protein sequence ID" value="KAH0500446.1"/>
    <property type="molecule type" value="Genomic_DNA"/>
</dbReference>
<dbReference type="PANTHER" id="PTHR48071:SF18">
    <property type="entry name" value="DELETED IN MALIGNANT BRAIN TUMORS 1 PROTEIN-RELATED"/>
    <property type="match status" value="1"/>
</dbReference>
<evidence type="ECO:0000256" key="8">
    <source>
        <dbReference type="ARBA" id="ARBA00023180"/>
    </source>
</evidence>
<organism evidence="13 14">
    <name type="scientific">Microtus ochrogaster</name>
    <name type="common">Prairie vole</name>
    <dbReference type="NCBI Taxonomy" id="79684"/>
    <lineage>
        <taxon>Eukaryota</taxon>
        <taxon>Metazoa</taxon>
        <taxon>Chordata</taxon>
        <taxon>Craniata</taxon>
        <taxon>Vertebrata</taxon>
        <taxon>Euteleostomi</taxon>
        <taxon>Mammalia</taxon>
        <taxon>Eutheria</taxon>
        <taxon>Euarchontoglires</taxon>
        <taxon>Glires</taxon>
        <taxon>Rodentia</taxon>
        <taxon>Myomorpha</taxon>
        <taxon>Muroidea</taxon>
        <taxon>Cricetidae</taxon>
        <taxon>Arvicolinae</taxon>
        <taxon>Microtus</taxon>
    </lineage>
</organism>
<dbReference type="PROSITE" id="PS00420">
    <property type="entry name" value="SRCR_1"/>
    <property type="match status" value="1"/>
</dbReference>
<sequence>MGNKETFKEEALLGSTEEGTNFDQAMFPVMETFEINDPTPKKRNGGVLCMVVIAIHLTLLTAAAALLFVLVLNLQKRVLFLEMSLGNGTPAAEDKSFFPPWLAQEQLLQRVDNLTRNPGTNTPSFCGAEMLGVPGPQGPPGIKGEAGAPGPQGEKGSKGDKGLIGPKGEHGTKGDKGDLGLPGSKGDMGMKGDTGVMGAPGAQGNKGDPGKPGLPGQPGVQGVPGRPGAAGPSGAKGEPGRTGPPGVTGPPGIPGIPGAAGVKGSKGDTGFAGRKGDTGNPGLAGPKGEPGQPGLKGNPGIKGESTPILFVRIVGGTNRGRAEVFYNSAWGTICDDDWDNNDATVFCRMLGYSSGKGLSSYGGGTGNIWLDNVGCLGTESSLWNCAKNSWGSHNCNHREDAGFFLQRGSKGRLPSLSQHEGALQAAYSLQALT</sequence>
<keyword evidence="7 13" id="KW-0675">Receptor</keyword>
<evidence type="ECO:0000259" key="12">
    <source>
        <dbReference type="PROSITE" id="PS50287"/>
    </source>
</evidence>
<evidence type="ECO:0000313" key="14">
    <source>
        <dbReference type="Proteomes" id="UP000710432"/>
    </source>
</evidence>
<evidence type="ECO:0000256" key="5">
    <source>
        <dbReference type="ARBA" id="ARBA00023136"/>
    </source>
</evidence>
<dbReference type="SUPFAM" id="SSF56487">
    <property type="entry name" value="SRCR-like"/>
    <property type="match status" value="1"/>
</dbReference>
<protein>
    <submittedName>
        <fullName evidence="13">Macrophage receptor MARCO</fullName>
    </submittedName>
</protein>
<dbReference type="GO" id="GO:0016020">
    <property type="term" value="C:membrane"/>
    <property type="evidence" value="ECO:0007669"/>
    <property type="project" value="UniProtKB-SubCell"/>
</dbReference>
<proteinExistence type="predicted"/>
<reference evidence="13" key="1">
    <citation type="submission" date="2020-03" db="EMBL/GenBank/DDBJ databases">
        <title>Studies in the Genomics of Life Span.</title>
        <authorList>
            <person name="Glass D."/>
        </authorList>
    </citation>
    <scope>NUCLEOTIDE SEQUENCE</scope>
    <source>
        <strain evidence="13">LTLLF</strain>
        <tissue evidence="13">Muscle</tissue>
    </source>
</reference>
<dbReference type="AlphaFoldDB" id="A0A8J6FWT7"/>
<keyword evidence="8" id="KW-0325">Glycoprotein</keyword>
<evidence type="ECO:0000256" key="2">
    <source>
        <dbReference type="ARBA" id="ARBA00022692"/>
    </source>
</evidence>
<dbReference type="PRINTS" id="PR00258">
    <property type="entry name" value="SPERACTRCPTR"/>
</dbReference>
<accession>A0A8J6FWT7</accession>
<feature type="region of interest" description="Disordered" evidence="10">
    <location>
        <begin position="127"/>
        <end position="302"/>
    </location>
</feature>
<dbReference type="Gene3D" id="3.10.250.10">
    <property type="entry name" value="SRCR-like domain"/>
    <property type="match status" value="1"/>
</dbReference>
<dbReference type="FunFam" id="3.10.250.10:FF:000011">
    <property type="entry name" value="Scavenger receptor class A member 5"/>
    <property type="match status" value="1"/>
</dbReference>
<dbReference type="Proteomes" id="UP000710432">
    <property type="component" value="Unassembled WGS sequence"/>
</dbReference>
<dbReference type="InterPro" id="IPR036772">
    <property type="entry name" value="SRCR-like_dom_sf"/>
</dbReference>
<evidence type="ECO:0000256" key="7">
    <source>
        <dbReference type="ARBA" id="ARBA00023170"/>
    </source>
</evidence>
<keyword evidence="3" id="KW-0735">Signal-anchor</keyword>
<evidence type="ECO:0000256" key="9">
    <source>
        <dbReference type="PROSITE-ProRule" id="PRU00196"/>
    </source>
</evidence>